<protein>
    <recommendedName>
        <fullName evidence="3">Peptidase</fullName>
    </recommendedName>
</protein>
<dbReference type="EMBL" id="CP011097">
    <property type="protein sequence ID" value="AJZ76618.1"/>
    <property type="molecule type" value="Genomic_DNA"/>
</dbReference>
<accession>A0A3G1B4V1</accession>
<evidence type="ECO:0008006" key="3">
    <source>
        <dbReference type="Google" id="ProtNLM"/>
    </source>
</evidence>
<sequence>MSLISSGLVHGASAQVQAGGVSKEGSWFVGEGLKKGDYFSYSLCHVYYKDCTKFQIDFWVEGDQQVGSENQWHLKTLVKDGGKTHKGTINLGKIAAEPIGSSKNMVPYAAAFKSSLSWLSAYATGDIKDSTGKGPKKFAMPSWGKIGNIGGEQILPSSEEKIAVPDGIFDTVRISWKTGGKINNVWVVDNFPFPVKADTYAHVSSGVPPQEYRFELLDYQKDVKKDPFEKEKDSGEVIRDKNCPAITDQFAFVTKNTNTNTMIINVKYSPQKPMQGCPMDMIIDFKRSANQEEFVSQVHYDILVVEMTADGAKPIRSVANEDNRDTLFTTGGQVRTTIDIKESGKTTYAIYVSGTGPETAPDSAKAGFVTFDVDVQAGTSTTPPKDIPPKGDIVIPSWIKSNAQFWADGKITDKDFVSGLQYLINQKIIKIPSSTTASAKSDTIPAWVKDAAKFWAQGQTTDKDFVNGIQYLITNGIIKLKS</sequence>
<proteinExistence type="predicted"/>
<keyword evidence="2" id="KW-1185">Reference proteome</keyword>
<name>A0A3G1B4V1_9ARCH</name>
<gene>
    <name evidence="1" type="ORF">SU86_003725</name>
</gene>
<dbReference type="KEGG" id="tah:SU86_003725"/>
<evidence type="ECO:0000313" key="1">
    <source>
        <dbReference type="EMBL" id="AJZ76618.1"/>
    </source>
</evidence>
<dbReference type="AlphaFoldDB" id="A0A3G1B4V1"/>
<dbReference type="Proteomes" id="UP000266745">
    <property type="component" value="Chromosome"/>
</dbReference>
<reference evidence="1 2" key="1">
    <citation type="journal article" date="2016" name="Sci. Rep.">
        <title>A novel ammonia-oxidizing archaeon from wastewater treatment plant: Its enrichment, physiological and genomic characteristics.</title>
        <authorList>
            <person name="Li Y."/>
            <person name="Ding K."/>
            <person name="Wen X."/>
            <person name="Zhang B."/>
            <person name="Shen B."/>
            <person name="Yang Y."/>
        </authorList>
    </citation>
    <scope>NUCLEOTIDE SEQUENCE [LARGE SCALE GENOMIC DNA]</scope>
    <source>
        <strain evidence="1 2">SAT1</strain>
    </source>
</reference>
<evidence type="ECO:0000313" key="2">
    <source>
        <dbReference type="Proteomes" id="UP000266745"/>
    </source>
</evidence>
<organism evidence="1 2">
    <name type="scientific">Candidatus Nitrosotenuis cloacae</name>
    <dbReference type="NCBI Taxonomy" id="1603555"/>
    <lineage>
        <taxon>Archaea</taxon>
        <taxon>Nitrososphaerota</taxon>
        <taxon>Candidatus Nitrosotenuis</taxon>
    </lineage>
</organism>